<evidence type="ECO:0000313" key="7">
    <source>
        <dbReference type="Proteomes" id="UP000609802"/>
    </source>
</evidence>
<keyword evidence="3" id="KW-0862">Zinc</keyword>
<evidence type="ECO:0000256" key="2">
    <source>
        <dbReference type="ARBA" id="ARBA00022723"/>
    </source>
</evidence>
<dbReference type="Pfam" id="PF04828">
    <property type="entry name" value="GFA"/>
    <property type="match status" value="1"/>
</dbReference>
<feature type="domain" description="CENP-V/GFA" evidence="5">
    <location>
        <begin position="7"/>
        <end position="119"/>
    </location>
</feature>
<keyword evidence="4" id="KW-0456">Lyase</keyword>
<evidence type="ECO:0000256" key="4">
    <source>
        <dbReference type="ARBA" id="ARBA00023239"/>
    </source>
</evidence>
<comment type="similarity">
    <text evidence="1">Belongs to the Gfa family.</text>
</comment>
<keyword evidence="7" id="KW-1185">Reference proteome</keyword>
<dbReference type="InterPro" id="IPR006913">
    <property type="entry name" value="CENP-V/GFA"/>
</dbReference>
<dbReference type="Gene3D" id="3.90.1590.10">
    <property type="entry name" value="glutathione-dependent formaldehyde- activating enzyme (gfa)"/>
    <property type="match status" value="1"/>
</dbReference>
<dbReference type="InterPro" id="IPR011057">
    <property type="entry name" value="Mss4-like_sf"/>
</dbReference>
<protein>
    <submittedName>
        <fullName evidence="6">Aldehyde-activating protein</fullName>
    </submittedName>
</protein>
<gene>
    <name evidence="6" type="ORF">GCM10016455_13910</name>
</gene>
<keyword evidence="2" id="KW-0479">Metal-binding</keyword>
<proteinExistence type="inferred from homology"/>
<dbReference type="EMBL" id="BNCH01000002">
    <property type="protein sequence ID" value="GHE94668.1"/>
    <property type="molecule type" value="Genomic_DNA"/>
</dbReference>
<organism evidence="6 7">
    <name type="scientific">Aliiroseovarius zhejiangensis</name>
    <dbReference type="NCBI Taxonomy" id="1632025"/>
    <lineage>
        <taxon>Bacteria</taxon>
        <taxon>Pseudomonadati</taxon>
        <taxon>Pseudomonadota</taxon>
        <taxon>Alphaproteobacteria</taxon>
        <taxon>Rhodobacterales</taxon>
        <taxon>Paracoccaceae</taxon>
        <taxon>Aliiroseovarius</taxon>
    </lineage>
</organism>
<dbReference type="PROSITE" id="PS51891">
    <property type="entry name" value="CENP_V_GFA"/>
    <property type="match status" value="1"/>
</dbReference>
<evidence type="ECO:0000256" key="3">
    <source>
        <dbReference type="ARBA" id="ARBA00022833"/>
    </source>
</evidence>
<dbReference type="RefSeq" id="WP_191285753.1">
    <property type="nucleotide sequence ID" value="NZ_BNCH01000002.1"/>
</dbReference>
<name>A0ABQ3IXA1_9RHOB</name>
<sequence length="141" mass="15487">MAGKLGLTGKCLCGAVRVSGEATKPDVTVCHCEMCRRWSAGPFMEVTCDQVNFEGEENIGRVRSSEWAERGFCKACGSNLFYHIIGADEYQLSVGLLDDQSKLQLSLQVFTDSKPSFYEFANKTKMMTGEQVVAAFAPPPE</sequence>
<evidence type="ECO:0000313" key="6">
    <source>
        <dbReference type="EMBL" id="GHE94668.1"/>
    </source>
</evidence>
<comment type="caution">
    <text evidence="6">The sequence shown here is derived from an EMBL/GenBank/DDBJ whole genome shotgun (WGS) entry which is preliminary data.</text>
</comment>
<dbReference type="SUPFAM" id="SSF51316">
    <property type="entry name" value="Mss4-like"/>
    <property type="match status" value="1"/>
</dbReference>
<evidence type="ECO:0000259" key="5">
    <source>
        <dbReference type="PROSITE" id="PS51891"/>
    </source>
</evidence>
<reference evidence="7" key="1">
    <citation type="journal article" date="2019" name="Int. J. Syst. Evol. Microbiol.">
        <title>The Global Catalogue of Microorganisms (GCM) 10K type strain sequencing project: providing services to taxonomists for standard genome sequencing and annotation.</title>
        <authorList>
            <consortium name="The Broad Institute Genomics Platform"/>
            <consortium name="The Broad Institute Genome Sequencing Center for Infectious Disease"/>
            <person name="Wu L."/>
            <person name="Ma J."/>
        </authorList>
    </citation>
    <scope>NUCLEOTIDE SEQUENCE [LARGE SCALE GENOMIC DNA]</scope>
    <source>
        <strain evidence="7">KCTC 42443</strain>
    </source>
</reference>
<evidence type="ECO:0000256" key="1">
    <source>
        <dbReference type="ARBA" id="ARBA00005495"/>
    </source>
</evidence>
<accession>A0ABQ3IXA1</accession>
<dbReference type="PANTHER" id="PTHR33337:SF40">
    <property type="entry name" value="CENP-V_GFA DOMAIN-CONTAINING PROTEIN-RELATED"/>
    <property type="match status" value="1"/>
</dbReference>
<dbReference type="Proteomes" id="UP000609802">
    <property type="component" value="Unassembled WGS sequence"/>
</dbReference>
<dbReference type="PANTHER" id="PTHR33337">
    <property type="entry name" value="GFA DOMAIN-CONTAINING PROTEIN"/>
    <property type="match status" value="1"/>
</dbReference>